<keyword evidence="1" id="KW-0812">Transmembrane</keyword>
<organism evidence="2 3">
    <name type="scientific">Ensete ventricosum</name>
    <name type="common">Abyssinian banana</name>
    <name type="synonym">Musa ensete</name>
    <dbReference type="NCBI Taxonomy" id="4639"/>
    <lineage>
        <taxon>Eukaryota</taxon>
        <taxon>Viridiplantae</taxon>
        <taxon>Streptophyta</taxon>
        <taxon>Embryophyta</taxon>
        <taxon>Tracheophyta</taxon>
        <taxon>Spermatophyta</taxon>
        <taxon>Magnoliopsida</taxon>
        <taxon>Liliopsida</taxon>
        <taxon>Zingiberales</taxon>
        <taxon>Musaceae</taxon>
        <taxon>Ensete</taxon>
    </lineage>
</organism>
<protein>
    <submittedName>
        <fullName evidence="2">Uncharacterized protein</fullName>
    </submittedName>
</protein>
<gene>
    <name evidence="2" type="ORF">OPV22_033504</name>
</gene>
<keyword evidence="1" id="KW-1133">Transmembrane helix</keyword>
<proteinExistence type="predicted"/>
<reference evidence="2 3" key="1">
    <citation type="submission" date="2022-12" db="EMBL/GenBank/DDBJ databases">
        <title>Chromosome-scale assembly of the Ensete ventricosum genome.</title>
        <authorList>
            <person name="Dussert Y."/>
            <person name="Stocks J."/>
            <person name="Wendawek A."/>
            <person name="Woldeyes F."/>
            <person name="Nichols R.A."/>
            <person name="Borrell J.S."/>
        </authorList>
    </citation>
    <scope>NUCLEOTIDE SEQUENCE [LARGE SCALE GENOMIC DNA]</scope>
    <source>
        <strain evidence="3">cv. Maze</strain>
        <tissue evidence="2">Seeds</tissue>
    </source>
</reference>
<feature type="transmembrane region" description="Helical" evidence="1">
    <location>
        <begin position="67"/>
        <end position="92"/>
    </location>
</feature>
<keyword evidence="1" id="KW-0472">Membrane</keyword>
<keyword evidence="3" id="KW-1185">Reference proteome</keyword>
<feature type="transmembrane region" description="Helical" evidence="1">
    <location>
        <begin position="33"/>
        <end position="60"/>
    </location>
</feature>
<sequence length="93" mass="9857">MLESDSAPTCPLCFLALECGITPHPLPSLSSPVLYSASSAATTMGLLLAAVDFFGTIWALQERRLSTVFHAATSVVRSLVASLVYCLLVVGIW</sequence>
<dbReference type="EMBL" id="JAQQAF010000009">
    <property type="protein sequence ID" value="KAJ8460578.1"/>
    <property type="molecule type" value="Genomic_DNA"/>
</dbReference>
<evidence type="ECO:0000313" key="3">
    <source>
        <dbReference type="Proteomes" id="UP001222027"/>
    </source>
</evidence>
<name>A0AAV8Q1K7_ENSVE</name>
<comment type="caution">
    <text evidence="2">The sequence shown here is derived from an EMBL/GenBank/DDBJ whole genome shotgun (WGS) entry which is preliminary data.</text>
</comment>
<evidence type="ECO:0000313" key="2">
    <source>
        <dbReference type="EMBL" id="KAJ8460578.1"/>
    </source>
</evidence>
<dbReference type="Proteomes" id="UP001222027">
    <property type="component" value="Unassembled WGS sequence"/>
</dbReference>
<evidence type="ECO:0000256" key="1">
    <source>
        <dbReference type="SAM" id="Phobius"/>
    </source>
</evidence>
<dbReference type="AlphaFoldDB" id="A0AAV8Q1K7"/>
<accession>A0AAV8Q1K7</accession>